<dbReference type="EMBL" id="QNVT01000045">
    <property type="protein sequence ID" value="REC59218.1"/>
    <property type="molecule type" value="Genomic_DNA"/>
</dbReference>
<organism evidence="1 2">
    <name type="scientific">Chryseobacterium pennae</name>
    <dbReference type="NCBI Taxonomy" id="2258962"/>
    <lineage>
        <taxon>Bacteria</taxon>
        <taxon>Pseudomonadati</taxon>
        <taxon>Bacteroidota</taxon>
        <taxon>Flavobacteriia</taxon>
        <taxon>Flavobacteriales</taxon>
        <taxon>Weeksellaceae</taxon>
        <taxon>Chryseobacterium group</taxon>
        <taxon>Chryseobacterium</taxon>
    </lineage>
</organism>
<name>A0A3D9C0D0_9FLAO</name>
<gene>
    <name evidence="1" type="ORF">DRF65_27200</name>
</gene>
<dbReference type="AlphaFoldDB" id="A0A3D9C0D0"/>
<evidence type="ECO:0000313" key="1">
    <source>
        <dbReference type="EMBL" id="REC59218.1"/>
    </source>
</evidence>
<sequence length="263" mass="28723">MKKIILIKCCLCFPADLYSQVGIGTKDVNPGIILQVESAPQQDSNYKGGILFPRVALTATNLFAPVIGTPTTGLMIFNTATNGSGTTAVSPGFYYWNNIAVNWQRVVQKNVNETALFANKDTSVDLNSDDSTFADLFANVRFNNNPTLYEKKNATTLQINEVGYYKVILNLDLASSGGADNFGVEILVNDASDIVSDNMYIPGRWDNEGGAEDNFPTGKSFVIYVPINSAGHTLKVRTYQLDPGTDVHFKNVNTSTISIEKIR</sequence>
<dbReference type="Proteomes" id="UP000256686">
    <property type="component" value="Unassembled WGS sequence"/>
</dbReference>
<protein>
    <submittedName>
        <fullName evidence="1">Uncharacterized protein</fullName>
    </submittedName>
</protein>
<keyword evidence="2" id="KW-1185">Reference proteome</keyword>
<proteinExistence type="predicted"/>
<reference evidence="2" key="1">
    <citation type="submission" date="2018-06" db="EMBL/GenBank/DDBJ databases">
        <authorList>
            <person name="Lum Nde A."/>
            <person name="Hugo C."/>
        </authorList>
    </citation>
    <scope>NUCLEOTIDE SEQUENCE [LARGE SCALE GENOMIC DNA]</scope>
    <source>
        <strain evidence="2">1_F178</strain>
    </source>
</reference>
<dbReference type="RefSeq" id="WP_115973843.1">
    <property type="nucleotide sequence ID" value="NZ_QNVT01000045.1"/>
</dbReference>
<evidence type="ECO:0000313" key="2">
    <source>
        <dbReference type="Proteomes" id="UP000256686"/>
    </source>
</evidence>
<comment type="caution">
    <text evidence="1">The sequence shown here is derived from an EMBL/GenBank/DDBJ whole genome shotgun (WGS) entry which is preliminary data.</text>
</comment>
<accession>A0A3D9C0D0</accession>